<keyword evidence="5" id="KW-1185">Reference proteome</keyword>
<sequence length="259" mass="28312">MTPRLLLFLSLIGVTVSIIIGGGGGGGYNDHSDHHSHSDSSDSSDSHEHRPHPHRPRPPRPQPGRPPRERTNCPANWLLFTRPEGNWCAQVGRGLVTLQTTNKLQAFVATLGLDQAEAQCQALGATLTGLQSSLERQRLAEAARLLAVQYDIAEGAMWVGGRAKPECTSVSACPDSRNSFYWTDGHTQNGTDGFGWEVGNPMLEYHYLDHSRGISGCATLVFARSGGVVYFWRQFVHGLLDDIWCNGQARMYACGKLAT</sequence>
<feature type="domain" description="C-type lectin" evidence="3">
    <location>
        <begin position="73"/>
        <end position="255"/>
    </location>
</feature>
<dbReference type="InterPro" id="IPR016186">
    <property type="entry name" value="C-type_lectin-like/link_sf"/>
</dbReference>
<dbReference type="InParanoid" id="E3M8U2"/>
<name>E3M8U2_CAERE</name>
<dbReference type="eggNOG" id="KOG4297">
    <property type="taxonomic scope" value="Eukaryota"/>
</dbReference>
<dbReference type="AlphaFoldDB" id="E3M8U2"/>
<feature type="compositionally biased region" description="Basic residues" evidence="1">
    <location>
        <begin position="49"/>
        <end position="58"/>
    </location>
</feature>
<proteinExistence type="predicted"/>
<dbReference type="STRING" id="31234.E3M8U2"/>
<keyword evidence="2" id="KW-0732">Signal</keyword>
<dbReference type="InterPro" id="IPR001304">
    <property type="entry name" value="C-type_lectin-like"/>
</dbReference>
<evidence type="ECO:0000313" key="5">
    <source>
        <dbReference type="Proteomes" id="UP000008281"/>
    </source>
</evidence>
<dbReference type="Gene3D" id="3.10.100.10">
    <property type="entry name" value="Mannose-Binding Protein A, subunit A"/>
    <property type="match status" value="1"/>
</dbReference>
<evidence type="ECO:0000256" key="2">
    <source>
        <dbReference type="SAM" id="SignalP"/>
    </source>
</evidence>
<dbReference type="HOGENOM" id="CLU_058687_0_0_1"/>
<dbReference type="EMBL" id="DS268429">
    <property type="protein sequence ID" value="EFO95738.1"/>
    <property type="molecule type" value="Genomic_DNA"/>
</dbReference>
<feature type="region of interest" description="Disordered" evidence="1">
    <location>
        <begin position="28"/>
        <end position="73"/>
    </location>
</feature>
<dbReference type="InterPro" id="IPR016187">
    <property type="entry name" value="CTDL_fold"/>
</dbReference>
<dbReference type="Proteomes" id="UP000008281">
    <property type="component" value="Unassembled WGS sequence"/>
</dbReference>
<accession>E3M8U2</accession>
<evidence type="ECO:0000256" key="1">
    <source>
        <dbReference type="SAM" id="MobiDB-lite"/>
    </source>
</evidence>
<gene>
    <name evidence="4" type="ORF">CRE_14020</name>
</gene>
<evidence type="ECO:0000259" key="3">
    <source>
        <dbReference type="SMART" id="SM00034"/>
    </source>
</evidence>
<dbReference type="CDD" id="cd00037">
    <property type="entry name" value="CLECT"/>
    <property type="match status" value="1"/>
</dbReference>
<dbReference type="PANTHER" id="PTHR47517:SF1">
    <property type="entry name" value="C-TYPE LECTIN DOMAIN-CONTAINING PROTEIN"/>
    <property type="match status" value="1"/>
</dbReference>
<feature type="signal peptide" evidence="2">
    <location>
        <begin position="1"/>
        <end position="17"/>
    </location>
</feature>
<dbReference type="SMART" id="SM00034">
    <property type="entry name" value="CLECT"/>
    <property type="match status" value="1"/>
</dbReference>
<evidence type="ECO:0000313" key="4">
    <source>
        <dbReference type="EMBL" id="EFO95738.1"/>
    </source>
</evidence>
<protein>
    <recommendedName>
        <fullName evidence="3">C-type lectin domain-containing protein</fullName>
    </recommendedName>
</protein>
<dbReference type="SUPFAM" id="SSF56436">
    <property type="entry name" value="C-type lectin-like"/>
    <property type="match status" value="1"/>
</dbReference>
<organism evidence="5">
    <name type="scientific">Caenorhabditis remanei</name>
    <name type="common">Caenorhabditis vulgaris</name>
    <dbReference type="NCBI Taxonomy" id="31234"/>
    <lineage>
        <taxon>Eukaryota</taxon>
        <taxon>Metazoa</taxon>
        <taxon>Ecdysozoa</taxon>
        <taxon>Nematoda</taxon>
        <taxon>Chromadorea</taxon>
        <taxon>Rhabditida</taxon>
        <taxon>Rhabditina</taxon>
        <taxon>Rhabditomorpha</taxon>
        <taxon>Rhabditoidea</taxon>
        <taxon>Rhabditidae</taxon>
        <taxon>Peloderinae</taxon>
        <taxon>Caenorhabditis</taxon>
    </lineage>
</organism>
<feature type="compositionally biased region" description="Basic and acidic residues" evidence="1">
    <location>
        <begin position="30"/>
        <end position="48"/>
    </location>
</feature>
<feature type="chain" id="PRO_5003176617" description="C-type lectin domain-containing protein" evidence="2">
    <location>
        <begin position="18"/>
        <end position="259"/>
    </location>
</feature>
<dbReference type="PANTHER" id="PTHR47517">
    <property type="entry name" value="C-TYPE LECTIN-RELATED"/>
    <property type="match status" value="1"/>
</dbReference>
<reference evidence="4" key="1">
    <citation type="submission" date="2007-07" db="EMBL/GenBank/DDBJ databases">
        <title>PCAP assembly of the Caenorhabditis remanei genome.</title>
        <authorList>
            <consortium name="The Caenorhabditis remanei Sequencing Consortium"/>
            <person name="Wilson R.K."/>
        </authorList>
    </citation>
    <scope>NUCLEOTIDE SEQUENCE [LARGE SCALE GENOMIC DNA]</scope>
    <source>
        <strain evidence="4">PB4641</strain>
    </source>
</reference>